<feature type="disulfide bond" evidence="2">
    <location>
        <begin position="148"/>
        <end position="163"/>
    </location>
</feature>
<dbReference type="Gene3D" id="4.10.400.10">
    <property type="entry name" value="Low-density Lipoprotein Receptor"/>
    <property type="match status" value="2"/>
</dbReference>
<dbReference type="RefSeq" id="XP_006823601.1">
    <property type="nucleotide sequence ID" value="XM_006823538.1"/>
</dbReference>
<dbReference type="Proteomes" id="UP000694865">
    <property type="component" value="Unplaced"/>
</dbReference>
<dbReference type="InterPro" id="IPR014044">
    <property type="entry name" value="CAP_dom"/>
</dbReference>
<keyword evidence="3" id="KW-0732">Signal</keyword>
<dbReference type="PRINTS" id="PR00837">
    <property type="entry name" value="V5TPXLIKE"/>
</dbReference>
<dbReference type="InterPro" id="IPR035940">
    <property type="entry name" value="CAP_sf"/>
</dbReference>
<dbReference type="SMART" id="SM00198">
    <property type="entry name" value="SCP"/>
    <property type="match status" value="1"/>
</dbReference>
<evidence type="ECO:0000256" key="3">
    <source>
        <dbReference type="SAM" id="SignalP"/>
    </source>
</evidence>
<dbReference type="Pfam" id="PF00188">
    <property type="entry name" value="CAP"/>
    <property type="match status" value="1"/>
</dbReference>
<dbReference type="SUPFAM" id="SSF55797">
    <property type="entry name" value="PR-1-like"/>
    <property type="match status" value="1"/>
</dbReference>
<dbReference type="PRINTS" id="PR00838">
    <property type="entry name" value="V5ALLERGEN"/>
</dbReference>
<reference evidence="6" key="1">
    <citation type="submission" date="2025-08" db="UniProtKB">
        <authorList>
            <consortium name="RefSeq"/>
        </authorList>
    </citation>
    <scope>IDENTIFICATION</scope>
    <source>
        <tissue evidence="6">Testes</tissue>
    </source>
</reference>
<evidence type="ECO:0000256" key="1">
    <source>
        <dbReference type="ARBA" id="ARBA00023157"/>
    </source>
</evidence>
<dbReference type="InterPro" id="IPR002172">
    <property type="entry name" value="LDrepeatLR_classA_rpt"/>
</dbReference>
<dbReference type="SUPFAM" id="SSF57424">
    <property type="entry name" value="LDL receptor-like module"/>
    <property type="match status" value="2"/>
</dbReference>
<feature type="domain" description="SCP" evidence="4">
    <location>
        <begin position="189"/>
        <end position="321"/>
    </location>
</feature>
<accession>A0ABM0MUB0</accession>
<feature type="signal peptide" evidence="3">
    <location>
        <begin position="1"/>
        <end position="24"/>
    </location>
</feature>
<dbReference type="PANTHER" id="PTHR10334">
    <property type="entry name" value="CYSTEINE-RICH SECRETORY PROTEIN-RELATED"/>
    <property type="match status" value="1"/>
</dbReference>
<dbReference type="InterPro" id="IPR036055">
    <property type="entry name" value="LDL_receptor-like_sf"/>
</dbReference>
<organism evidence="5 6">
    <name type="scientific">Saccoglossus kowalevskii</name>
    <name type="common">Acorn worm</name>
    <dbReference type="NCBI Taxonomy" id="10224"/>
    <lineage>
        <taxon>Eukaryota</taxon>
        <taxon>Metazoa</taxon>
        <taxon>Hemichordata</taxon>
        <taxon>Enteropneusta</taxon>
        <taxon>Harrimaniidae</taxon>
        <taxon>Saccoglossus</taxon>
    </lineage>
</organism>
<keyword evidence="1 2" id="KW-1015">Disulfide bond</keyword>
<dbReference type="SMART" id="SM00192">
    <property type="entry name" value="LDLa"/>
    <property type="match status" value="2"/>
</dbReference>
<feature type="disulfide bond" evidence="2">
    <location>
        <begin position="88"/>
        <end position="103"/>
    </location>
</feature>
<name>A0ABM0MUB0_SACKO</name>
<comment type="caution">
    <text evidence="2">Lacks conserved residue(s) required for the propagation of feature annotation.</text>
</comment>
<dbReference type="PROSITE" id="PS50068">
    <property type="entry name" value="LDLRA_2"/>
    <property type="match status" value="2"/>
</dbReference>
<feature type="chain" id="PRO_5046573461" evidence="3">
    <location>
        <begin position="25"/>
        <end position="332"/>
    </location>
</feature>
<sequence>MAATYIVVTALIIAVGCGFSDVEAGVISKGKEVPAKANIDDLKILKQDILKRTPSGEIEKSDVCAKVYPDFPYMCADFSWCLAETQICDGHVTCQDGSDENNCQESGGGDAKDTKAFYDARVCATMLPEYPYRCSRGGSLCLGAHQLCDGLAQCPNYNDEMGCDYSYGGSDKCRLPIDSRNLGNTGQRDLNSQLLDAHNYFRCLHRVGPLSWDASLANVARRVASDNMMRGYLKHSSYGYGENLAMVQISDISHISGYGIIKMWYDEIEMYDFSRQGFKSSTGHLTQVLWAGTTKLGCGAASKDGAIYIACEYDPPGNVIGRFEKNVFPRVQ</sequence>
<gene>
    <name evidence="6" type="primary">LOC102809111</name>
</gene>
<evidence type="ECO:0000313" key="6">
    <source>
        <dbReference type="RefSeq" id="XP_006823601.1"/>
    </source>
</evidence>
<dbReference type="CDD" id="cd00112">
    <property type="entry name" value="LDLa"/>
    <property type="match status" value="1"/>
</dbReference>
<dbReference type="GeneID" id="102809111"/>
<evidence type="ECO:0000313" key="5">
    <source>
        <dbReference type="Proteomes" id="UP000694865"/>
    </source>
</evidence>
<evidence type="ECO:0000256" key="2">
    <source>
        <dbReference type="PROSITE-ProRule" id="PRU00124"/>
    </source>
</evidence>
<dbReference type="Gene3D" id="3.40.33.10">
    <property type="entry name" value="CAP"/>
    <property type="match status" value="1"/>
</dbReference>
<dbReference type="InterPro" id="IPR002413">
    <property type="entry name" value="V5_allergen-like"/>
</dbReference>
<evidence type="ECO:0000259" key="4">
    <source>
        <dbReference type="SMART" id="SM00198"/>
    </source>
</evidence>
<proteinExistence type="predicted"/>
<keyword evidence="5" id="KW-1185">Reference proteome</keyword>
<protein>
    <submittedName>
        <fullName evidence="6">Uncharacterized protein LOC102809111</fullName>
    </submittedName>
</protein>
<dbReference type="InterPro" id="IPR001283">
    <property type="entry name" value="CRISP-related"/>
</dbReference>